<proteinExistence type="inferred from homology"/>
<dbReference type="Gene3D" id="3.40.50.1980">
    <property type="entry name" value="Nitrogenase molybdenum iron protein domain"/>
    <property type="match status" value="2"/>
</dbReference>
<keyword evidence="3 5" id="KW-0732">Signal</keyword>
<evidence type="ECO:0008006" key="8">
    <source>
        <dbReference type="Google" id="ProtNLM"/>
    </source>
</evidence>
<accession>A0A223D4X8</accession>
<gene>
    <name evidence="6" type="ORF">CIG75_17440</name>
</gene>
<dbReference type="AlphaFoldDB" id="A0A223D4X8"/>
<keyword evidence="7" id="KW-1185">Reference proteome</keyword>
<evidence type="ECO:0000256" key="1">
    <source>
        <dbReference type="ARBA" id="ARBA00011028"/>
    </source>
</evidence>
<protein>
    <recommendedName>
        <fullName evidence="8">Zinc ABC transporter substrate-binding protein</fullName>
    </recommendedName>
</protein>
<feature type="coiled-coil region" evidence="4">
    <location>
        <begin position="187"/>
        <end position="214"/>
    </location>
</feature>
<keyword evidence="2" id="KW-0813">Transport</keyword>
<dbReference type="Proteomes" id="UP000214688">
    <property type="component" value="Chromosome"/>
</dbReference>
<evidence type="ECO:0000256" key="4">
    <source>
        <dbReference type="SAM" id="Coils"/>
    </source>
</evidence>
<name>A0A223D4X8_9BACL</name>
<dbReference type="PANTHER" id="PTHR42953">
    <property type="entry name" value="HIGH-AFFINITY ZINC UPTAKE SYSTEM PROTEIN ZNUA-RELATED"/>
    <property type="match status" value="1"/>
</dbReference>
<evidence type="ECO:0000313" key="6">
    <source>
        <dbReference type="EMBL" id="ASS76570.1"/>
    </source>
</evidence>
<evidence type="ECO:0000256" key="5">
    <source>
        <dbReference type="SAM" id="SignalP"/>
    </source>
</evidence>
<sequence>MQGVTSMKRMVQKMMAIGLGLSLVLAVGCSESDGPKVGKTVKEGEKVVVYSTLQAQASFAKEIGGDKVDVQTYMPPGQNFWQWAPTLKEMRDLEQAHVMILNGNGVEDRWWDQMYATVKIKNDDLLVIDASQGLDKLNLLRYYNPDASEDDKVKKRFDPWHYLDPQNAKVEVDTIATALSKKAPAYAEEFQKNAEEFKHKLDQLDQEYADTLSKVKRKEIVSPYPAFQYLTKRYGLNYYVPTSIAINEFPQDKFDEMDAVKVDFAKHDAANIFFEGEAAPRVQEFLGQMGYQAKTLNTYEGKMEPDKLKGYLQVMEENLAVLKEALNQ</sequence>
<dbReference type="GO" id="GO:0030001">
    <property type="term" value="P:metal ion transport"/>
    <property type="evidence" value="ECO:0007669"/>
    <property type="project" value="InterPro"/>
</dbReference>
<keyword evidence="4" id="KW-0175">Coiled coil</keyword>
<dbReference type="Pfam" id="PF01297">
    <property type="entry name" value="ZnuA"/>
    <property type="match status" value="1"/>
</dbReference>
<dbReference type="InterPro" id="IPR050492">
    <property type="entry name" value="Bact_metal-bind_prot9"/>
</dbReference>
<dbReference type="InterPro" id="IPR006127">
    <property type="entry name" value="ZnuA-like"/>
</dbReference>
<dbReference type="PANTHER" id="PTHR42953:SF3">
    <property type="entry name" value="HIGH-AFFINITY ZINC UPTAKE SYSTEM PROTEIN ZNUA"/>
    <property type="match status" value="1"/>
</dbReference>
<feature type="chain" id="PRO_5038575670" description="Zinc ABC transporter substrate-binding protein" evidence="5">
    <location>
        <begin position="27"/>
        <end position="328"/>
    </location>
</feature>
<comment type="similarity">
    <text evidence="1">Belongs to the bacterial solute-binding protein 9 family.</text>
</comment>
<evidence type="ECO:0000256" key="2">
    <source>
        <dbReference type="ARBA" id="ARBA00022448"/>
    </source>
</evidence>
<dbReference type="EMBL" id="CP022657">
    <property type="protein sequence ID" value="ASS76570.1"/>
    <property type="molecule type" value="Genomic_DNA"/>
</dbReference>
<feature type="signal peptide" evidence="5">
    <location>
        <begin position="1"/>
        <end position="26"/>
    </location>
</feature>
<reference evidence="6 7" key="1">
    <citation type="journal article" date="2015" name="Int. J. Syst. Evol. Microbiol.">
        <title>Tumebacillus algifaecis sp. nov., isolated from decomposing algal scum.</title>
        <authorList>
            <person name="Wu Y.F."/>
            <person name="Zhang B."/>
            <person name="Xing P."/>
            <person name="Wu Q.L."/>
            <person name="Liu S.J."/>
        </authorList>
    </citation>
    <scope>NUCLEOTIDE SEQUENCE [LARGE SCALE GENOMIC DNA]</scope>
    <source>
        <strain evidence="6 7">THMBR28</strain>
    </source>
</reference>
<evidence type="ECO:0000256" key="3">
    <source>
        <dbReference type="ARBA" id="ARBA00022729"/>
    </source>
</evidence>
<dbReference type="KEGG" id="tab:CIG75_17440"/>
<dbReference type="SUPFAM" id="SSF53807">
    <property type="entry name" value="Helical backbone' metal receptor"/>
    <property type="match status" value="1"/>
</dbReference>
<organism evidence="6 7">
    <name type="scientific">Tumebacillus algifaecis</name>
    <dbReference type="NCBI Taxonomy" id="1214604"/>
    <lineage>
        <taxon>Bacteria</taxon>
        <taxon>Bacillati</taxon>
        <taxon>Bacillota</taxon>
        <taxon>Bacilli</taxon>
        <taxon>Bacillales</taxon>
        <taxon>Alicyclobacillaceae</taxon>
        <taxon>Tumebacillus</taxon>
    </lineage>
</organism>
<evidence type="ECO:0000313" key="7">
    <source>
        <dbReference type="Proteomes" id="UP000214688"/>
    </source>
</evidence>
<dbReference type="GO" id="GO:0046872">
    <property type="term" value="F:metal ion binding"/>
    <property type="evidence" value="ECO:0007669"/>
    <property type="project" value="InterPro"/>
</dbReference>